<accession>A0A0J8S5I1</accession>
<organism evidence="1 2">
    <name type="scientific">Coccidioides immitis H538.4</name>
    <dbReference type="NCBI Taxonomy" id="396776"/>
    <lineage>
        <taxon>Eukaryota</taxon>
        <taxon>Fungi</taxon>
        <taxon>Dikarya</taxon>
        <taxon>Ascomycota</taxon>
        <taxon>Pezizomycotina</taxon>
        <taxon>Eurotiomycetes</taxon>
        <taxon>Eurotiomycetidae</taxon>
        <taxon>Onygenales</taxon>
        <taxon>Onygenaceae</taxon>
        <taxon>Coccidioides</taxon>
    </lineage>
</organism>
<proteinExistence type="predicted"/>
<dbReference type="OrthoDB" id="4367723at2759"/>
<dbReference type="VEuPathDB" id="FungiDB:CIHG_10252"/>
<evidence type="ECO:0000313" key="1">
    <source>
        <dbReference type="EMBL" id="KMU92432.1"/>
    </source>
</evidence>
<dbReference type="AlphaFoldDB" id="A0A0J8S5I1"/>
<dbReference type="EMBL" id="DS017078">
    <property type="protein sequence ID" value="KMU92432.1"/>
    <property type="molecule type" value="Genomic_DNA"/>
</dbReference>
<dbReference type="Proteomes" id="UP000054563">
    <property type="component" value="Unassembled WGS sequence"/>
</dbReference>
<sequence length="101" mass="11329">MFVQINNKLATHQPHVVALLQTLLKKSRKVKAFLSRSEAEAVSHPSWTEIDPQLSDVKQLSSASSEQEKFHTFLAAQSLALDEEAWKVSKYSSSQVYDLVA</sequence>
<reference evidence="2" key="1">
    <citation type="journal article" date="2010" name="Genome Res.">
        <title>Population genomic sequencing of Coccidioides fungi reveals recent hybridization and transposon control.</title>
        <authorList>
            <person name="Neafsey D.E."/>
            <person name="Barker B.M."/>
            <person name="Sharpton T.J."/>
            <person name="Stajich J.E."/>
            <person name="Park D.J."/>
            <person name="Whiston E."/>
            <person name="Hung C.-Y."/>
            <person name="McMahan C."/>
            <person name="White J."/>
            <person name="Sykes S."/>
            <person name="Heiman D."/>
            <person name="Young S."/>
            <person name="Zeng Q."/>
            <person name="Abouelleil A."/>
            <person name="Aftuck L."/>
            <person name="Bessette D."/>
            <person name="Brown A."/>
            <person name="FitzGerald M."/>
            <person name="Lui A."/>
            <person name="Macdonald J.P."/>
            <person name="Priest M."/>
            <person name="Orbach M.J."/>
            <person name="Galgiani J.N."/>
            <person name="Kirkland T.N."/>
            <person name="Cole G.T."/>
            <person name="Birren B.W."/>
            <person name="Henn M.R."/>
            <person name="Taylor J.W."/>
            <person name="Rounsley S.D."/>
        </authorList>
    </citation>
    <scope>NUCLEOTIDE SEQUENCE [LARGE SCALE GENOMIC DNA]</scope>
    <source>
        <strain evidence="2">H538.4</strain>
    </source>
</reference>
<evidence type="ECO:0000313" key="2">
    <source>
        <dbReference type="Proteomes" id="UP000054563"/>
    </source>
</evidence>
<protein>
    <submittedName>
        <fullName evidence="1">Uncharacterized protein</fullName>
    </submittedName>
</protein>
<dbReference type="STRING" id="396776.A0A0J8S5I1"/>
<gene>
    <name evidence="1" type="ORF">CIHG_10252</name>
</gene>
<name>A0A0J8S5I1_COCIT</name>